<dbReference type="Gene3D" id="2.160.20.10">
    <property type="entry name" value="Single-stranded right-handed beta-helix, Pectin lyase-like"/>
    <property type="match status" value="1"/>
</dbReference>
<dbReference type="SMART" id="SM00710">
    <property type="entry name" value="PbH1"/>
    <property type="match status" value="6"/>
</dbReference>
<protein>
    <submittedName>
        <fullName evidence="3">Pectate lyase superfamily protein</fullName>
    </submittedName>
</protein>
<sequence>MAAGPAAAGVAAVLTDPAPASAATTSTSAGYLAAPDLGITPGNDAALNRANLVAALADSTRRVTFPPGDYRLDNAPGDATDQRGGIRIAGFAGELDFQPGARVVFTDNTRRGLVFAGGAGARIHGLTSVFAARPTVRQNARECLSFDTTSDTYLADVRIDGSAAAGVLFWQCVRPTVVDAVITGTMADGLNFSNCQDGRADRITTVDTGDDGVAFGNYASGPAYTGGLGTNLSVTNSRSRGIAVWGQSGVTIRDAVVDTTVGHGVYCAYESSWGTRVPNEVTFERIRVRRGGWWTVAAGGGTNSGLRITDAGRVRVSDVAVDEPGANGVSVSGQGVVAVLLDARVGNATGSGFLLQRSTCHLDRVTADGTDGIGLNVVDCPRLEYGSVTLRNTARTHPTHRAVQVQNTQTSAAYVIGERLWIHDEQSTATGYVVTATGSLRGTFGTVVDLVSSRDVVLESVTGFGSSRL</sequence>
<dbReference type="Pfam" id="PF13229">
    <property type="entry name" value="Beta_helix"/>
    <property type="match status" value="1"/>
</dbReference>
<dbReference type="AlphaFoldDB" id="A0A1A8Z775"/>
<gene>
    <name evidence="3" type="ORF">GA0070611_1024</name>
</gene>
<dbReference type="InterPro" id="IPR012334">
    <property type="entry name" value="Pectin_lyas_fold"/>
</dbReference>
<dbReference type="EMBL" id="LT594323">
    <property type="protein sequence ID" value="SBT39789.1"/>
    <property type="molecule type" value="Genomic_DNA"/>
</dbReference>
<keyword evidence="1" id="KW-0732">Signal</keyword>
<evidence type="ECO:0000313" key="3">
    <source>
        <dbReference type="EMBL" id="SBT39789.1"/>
    </source>
</evidence>
<feature type="domain" description="Right handed beta helix" evidence="2">
    <location>
        <begin position="165"/>
        <end position="335"/>
    </location>
</feature>
<proteinExistence type="predicted"/>
<evidence type="ECO:0000259" key="2">
    <source>
        <dbReference type="Pfam" id="PF13229"/>
    </source>
</evidence>
<evidence type="ECO:0000256" key="1">
    <source>
        <dbReference type="SAM" id="SignalP"/>
    </source>
</evidence>
<evidence type="ECO:0000313" key="4">
    <source>
        <dbReference type="Proteomes" id="UP000199385"/>
    </source>
</evidence>
<reference evidence="4" key="1">
    <citation type="submission" date="2016-06" db="EMBL/GenBank/DDBJ databases">
        <authorList>
            <person name="Varghese N."/>
            <person name="Submissions Spin"/>
        </authorList>
    </citation>
    <scope>NUCLEOTIDE SEQUENCE [LARGE SCALE GENOMIC DNA]</scope>
    <source>
        <strain evidence="4">DSM 44815</strain>
    </source>
</reference>
<accession>A0A1A8Z775</accession>
<feature type="signal peptide" evidence="1">
    <location>
        <begin position="1"/>
        <end position="22"/>
    </location>
</feature>
<feature type="chain" id="PRO_5008382461" evidence="1">
    <location>
        <begin position="23"/>
        <end position="469"/>
    </location>
</feature>
<dbReference type="InterPro" id="IPR011050">
    <property type="entry name" value="Pectin_lyase_fold/virulence"/>
</dbReference>
<dbReference type="InterPro" id="IPR006626">
    <property type="entry name" value="PbH1"/>
</dbReference>
<dbReference type="InterPro" id="IPR039448">
    <property type="entry name" value="Beta_helix"/>
</dbReference>
<dbReference type="PATRIC" id="fig|261654.4.peg.1050"/>
<keyword evidence="4" id="KW-1185">Reference proteome</keyword>
<name>A0A1A8Z775_9ACTN</name>
<dbReference type="STRING" id="261654.GA0070611_1024"/>
<organism evidence="3 4">
    <name type="scientific">Micromonospora auratinigra</name>
    <dbReference type="NCBI Taxonomy" id="261654"/>
    <lineage>
        <taxon>Bacteria</taxon>
        <taxon>Bacillati</taxon>
        <taxon>Actinomycetota</taxon>
        <taxon>Actinomycetes</taxon>
        <taxon>Micromonosporales</taxon>
        <taxon>Micromonosporaceae</taxon>
        <taxon>Micromonospora</taxon>
    </lineage>
</organism>
<dbReference type="SUPFAM" id="SSF51126">
    <property type="entry name" value="Pectin lyase-like"/>
    <property type="match status" value="1"/>
</dbReference>
<dbReference type="Proteomes" id="UP000199385">
    <property type="component" value="Chromosome I"/>
</dbReference>
<keyword evidence="3" id="KW-0456">Lyase</keyword>
<dbReference type="GO" id="GO:0016829">
    <property type="term" value="F:lyase activity"/>
    <property type="evidence" value="ECO:0007669"/>
    <property type="project" value="UniProtKB-KW"/>
</dbReference>